<keyword evidence="1" id="KW-1133">Transmembrane helix</keyword>
<evidence type="ECO:0000313" key="2">
    <source>
        <dbReference type="EMBL" id="KOF99842.1"/>
    </source>
</evidence>
<accession>A0A0L8IEE9</accession>
<keyword evidence="1" id="KW-0812">Transmembrane</keyword>
<sequence>MDDICIVISLFIYLLLLYVNMLLHVFVCVGLFSGKCVPVYMYLFPWSSVFELILLDLYMHENVYVTQMQRLLILKYI</sequence>
<feature type="transmembrane region" description="Helical" evidence="1">
    <location>
        <begin position="6"/>
        <end position="32"/>
    </location>
</feature>
<keyword evidence="1" id="KW-0472">Membrane</keyword>
<reference evidence="2" key="1">
    <citation type="submission" date="2015-07" db="EMBL/GenBank/DDBJ databases">
        <title>MeaNS - Measles Nucleotide Surveillance Program.</title>
        <authorList>
            <person name="Tran T."/>
            <person name="Druce J."/>
        </authorList>
    </citation>
    <scope>NUCLEOTIDE SEQUENCE</scope>
    <source>
        <strain evidence="2">UCB-OBI-ISO-001</strain>
        <tissue evidence="2">Gonad</tissue>
    </source>
</reference>
<dbReference type="EMBL" id="KQ415884">
    <property type="protein sequence ID" value="KOF99842.1"/>
    <property type="molecule type" value="Genomic_DNA"/>
</dbReference>
<gene>
    <name evidence="2" type="ORF">OCBIM_22011193mg</name>
</gene>
<protein>
    <submittedName>
        <fullName evidence="2">Uncharacterized protein</fullName>
    </submittedName>
</protein>
<feature type="transmembrane region" description="Helical" evidence="1">
    <location>
        <begin position="39"/>
        <end position="59"/>
    </location>
</feature>
<organism evidence="2">
    <name type="scientific">Octopus bimaculoides</name>
    <name type="common">California two-spotted octopus</name>
    <dbReference type="NCBI Taxonomy" id="37653"/>
    <lineage>
        <taxon>Eukaryota</taxon>
        <taxon>Metazoa</taxon>
        <taxon>Spiralia</taxon>
        <taxon>Lophotrochozoa</taxon>
        <taxon>Mollusca</taxon>
        <taxon>Cephalopoda</taxon>
        <taxon>Coleoidea</taxon>
        <taxon>Octopodiformes</taxon>
        <taxon>Octopoda</taxon>
        <taxon>Incirrata</taxon>
        <taxon>Octopodidae</taxon>
        <taxon>Octopus</taxon>
    </lineage>
</organism>
<proteinExistence type="predicted"/>
<evidence type="ECO:0000256" key="1">
    <source>
        <dbReference type="SAM" id="Phobius"/>
    </source>
</evidence>
<dbReference type="AlphaFoldDB" id="A0A0L8IEE9"/>
<name>A0A0L8IEE9_OCTBM</name>